<dbReference type="Proteomes" id="UP000274033">
    <property type="component" value="Unassembled WGS sequence"/>
</dbReference>
<dbReference type="Pfam" id="PF04977">
    <property type="entry name" value="DivIC"/>
    <property type="match status" value="1"/>
</dbReference>
<dbReference type="EMBL" id="RRCT01000024">
    <property type="protein sequence ID" value="RQW73247.1"/>
    <property type="molecule type" value="Genomic_DNA"/>
</dbReference>
<evidence type="ECO:0000313" key="3">
    <source>
        <dbReference type="EMBL" id="RQW73247.1"/>
    </source>
</evidence>
<keyword evidence="2" id="KW-0472">Membrane</keyword>
<keyword evidence="1" id="KW-0175">Coiled coil</keyword>
<feature type="transmembrane region" description="Helical" evidence="2">
    <location>
        <begin position="44"/>
        <end position="63"/>
    </location>
</feature>
<proteinExistence type="predicted"/>
<dbReference type="PANTHER" id="PTHR40027">
    <property type="entry name" value="CELL DIVISION PROTEIN DIVIC"/>
    <property type="match status" value="1"/>
</dbReference>
<reference evidence="3 4" key="1">
    <citation type="journal article" date="2013" name="J. Microbiol.">
        <title>Lysinibacillus chungkukjangi sp. nov., isolated from Chungkukjang, Korean fermented soybean food.</title>
        <authorList>
            <person name="Kim S.J."/>
            <person name="Jang Y.H."/>
            <person name="Hamada M."/>
            <person name="Ahn J.H."/>
            <person name="Weon H.Y."/>
            <person name="Suzuki K."/>
            <person name="Whang K.S."/>
            <person name="Kwon S.W."/>
        </authorList>
    </citation>
    <scope>NUCLEOTIDE SEQUENCE [LARGE SCALE GENOMIC DNA]</scope>
    <source>
        <strain evidence="3 4">MCCC 1A12701</strain>
    </source>
</reference>
<evidence type="ECO:0000313" key="4">
    <source>
        <dbReference type="Proteomes" id="UP000274033"/>
    </source>
</evidence>
<gene>
    <name evidence="3" type="ORF">EBB45_17485</name>
</gene>
<feature type="coiled-coil region" evidence="1">
    <location>
        <begin position="66"/>
        <end position="103"/>
    </location>
</feature>
<evidence type="ECO:0000256" key="1">
    <source>
        <dbReference type="SAM" id="Coils"/>
    </source>
</evidence>
<dbReference type="InterPro" id="IPR039076">
    <property type="entry name" value="DivIC"/>
</dbReference>
<name>A0A3N9U9Q6_9BACI</name>
<organism evidence="3 4">
    <name type="scientific">Lysinibacillus composti</name>
    <dbReference type="NCBI Taxonomy" id="720633"/>
    <lineage>
        <taxon>Bacteria</taxon>
        <taxon>Bacillati</taxon>
        <taxon>Bacillota</taxon>
        <taxon>Bacilli</taxon>
        <taxon>Bacillales</taxon>
        <taxon>Bacillaceae</taxon>
        <taxon>Lysinibacillus</taxon>
    </lineage>
</organism>
<dbReference type="OrthoDB" id="2991180at2"/>
<keyword evidence="4" id="KW-1185">Reference proteome</keyword>
<dbReference type="InterPro" id="IPR007060">
    <property type="entry name" value="FtsL/DivIC"/>
</dbReference>
<protein>
    <submittedName>
        <fullName evidence="3">Septum formation initiator</fullName>
    </submittedName>
</protein>
<keyword evidence="2" id="KW-0812">Transmembrane</keyword>
<evidence type="ECO:0000256" key="2">
    <source>
        <dbReference type="SAM" id="Phobius"/>
    </source>
</evidence>
<dbReference type="GO" id="GO:0051301">
    <property type="term" value="P:cell division"/>
    <property type="evidence" value="ECO:0007669"/>
    <property type="project" value="InterPro"/>
</dbReference>
<dbReference type="RefSeq" id="WP_124766639.1">
    <property type="nucleotide sequence ID" value="NZ_JAFBDY010000022.1"/>
</dbReference>
<dbReference type="PANTHER" id="PTHR40027:SF1">
    <property type="entry name" value="CELL DIVISION PROTEIN DIVIC"/>
    <property type="match status" value="1"/>
</dbReference>
<accession>A0A3N9U9Q6</accession>
<comment type="caution">
    <text evidence="3">The sequence shown here is derived from an EMBL/GenBank/DDBJ whole genome shotgun (WGS) entry which is preliminary data.</text>
</comment>
<keyword evidence="2" id="KW-1133">Transmembrane helix</keyword>
<sequence>MAKRREQVETKHNTVKTLQNDYVRTTDSQSKMLQKQKVLFRRRMLVFTIFASAILVFLISTIVKQNDRLVDKQKQKEEVIAQLEEVKEQQDKLNLQITKLEDDEYLAKLARKEYFLSDDGEIIFTIPEEGNKEQKKQKDKE</sequence>
<dbReference type="AlphaFoldDB" id="A0A3N9U9Q6"/>